<dbReference type="Proteomes" id="UP000479710">
    <property type="component" value="Unassembled WGS sequence"/>
</dbReference>
<dbReference type="OrthoDB" id="361693at2759"/>
<organism evidence="2 3">
    <name type="scientific">Oryza meyeriana var. granulata</name>
    <dbReference type="NCBI Taxonomy" id="110450"/>
    <lineage>
        <taxon>Eukaryota</taxon>
        <taxon>Viridiplantae</taxon>
        <taxon>Streptophyta</taxon>
        <taxon>Embryophyta</taxon>
        <taxon>Tracheophyta</taxon>
        <taxon>Spermatophyta</taxon>
        <taxon>Magnoliopsida</taxon>
        <taxon>Liliopsida</taxon>
        <taxon>Poales</taxon>
        <taxon>Poaceae</taxon>
        <taxon>BOP clade</taxon>
        <taxon>Oryzoideae</taxon>
        <taxon>Oryzeae</taxon>
        <taxon>Oryzinae</taxon>
        <taxon>Oryza</taxon>
        <taxon>Oryza meyeriana</taxon>
    </lineage>
</organism>
<dbReference type="InterPro" id="IPR016024">
    <property type="entry name" value="ARM-type_fold"/>
</dbReference>
<dbReference type="PANTHER" id="PTHR10997:SF7">
    <property type="entry name" value="IMPORTIN-11"/>
    <property type="match status" value="1"/>
</dbReference>
<dbReference type="AlphaFoldDB" id="A0A6G1FGG3"/>
<name>A0A6G1FGG3_9ORYZ</name>
<gene>
    <name evidence="2" type="ORF">E2562_037441</name>
</gene>
<protein>
    <recommendedName>
        <fullName evidence="4">Exportin-1/Importin-beta-like domain-containing protein</fullName>
    </recommendedName>
</protein>
<dbReference type="Gene3D" id="1.25.10.10">
    <property type="entry name" value="Leucine-rich Repeat Variant"/>
    <property type="match status" value="2"/>
</dbReference>
<dbReference type="SUPFAM" id="SSF48371">
    <property type="entry name" value="ARM repeat"/>
    <property type="match status" value="1"/>
</dbReference>
<evidence type="ECO:0000313" key="3">
    <source>
        <dbReference type="Proteomes" id="UP000479710"/>
    </source>
</evidence>
<dbReference type="EMBL" id="SPHZ02000001">
    <property type="protein sequence ID" value="KAF0935951.1"/>
    <property type="molecule type" value="Genomic_DNA"/>
</dbReference>
<reference evidence="2 3" key="1">
    <citation type="submission" date="2019-11" db="EMBL/GenBank/DDBJ databases">
        <title>Whole genome sequence of Oryza granulata.</title>
        <authorList>
            <person name="Li W."/>
        </authorList>
    </citation>
    <scope>NUCLEOTIDE SEQUENCE [LARGE SCALE GENOMIC DNA]</scope>
    <source>
        <strain evidence="3">cv. Menghai</strain>
        <tissue evidence="2">Leaf</tissue>
    </source>
</reference>
<proteinExistence type="predicted"/>
<dbReference type="GO" id="GO:0005635">
    <property type="term" value="C:nuclear envelope"/>
    <property type="evidence" value="ECO:0007669"/>
    <property type="project" value="TreeGrafter"/>
</dbReference>
<evidence type="ECO:0008006" key="4">
    <source>
        <dbReference type="Google" id="ProtNLM"/>
    </source>
</evidence>
<dbReference type="GO" id="GO:0006606">
    <property type="term" value="P:protein import into nucleus"/>
    <property type="evidence" value="ECO:0007669"/>
    <property type="project" value="TreeGrafter"/>
</dbReference>
<dbReference type="InterPro" id="IPR011989">
    <property type="entry name" value="ARM-like"/>
</dbReference>
<accession>A0A6G1FGG3</accession>
<evidence type="ECO:0000256" key="1">
    <source>
        <dbReference type="SAM" id="MobiDB-lite"/>
    </source>
</evidence>
<sequence length="397" mass="44167">MAFLIFIGKEVTKPTLRHSPLQFRSSRLPPSNLPKSQILTRQAETPATGHPHTASSQAFSPYPPPPRRCRHAGGRRVALSAGDVPLIYSVLANSLSADSDTRQPAEALLAQCETRQGFCSCLLVIITSRGDASDDNVRLLAAELSRGRLAFDQRNYSETTAHLFDYIWNLWKSNAQIVLQNFSAISQHNSILDQSNDLLLICERWLVCLKIIRQLICSGYASDSTTMQEVCQVKEVCPVLLGAIQSILPYCSIFKETQARLWGHAKRACIKLMKVLIALQDRHPCSFAHETVLPVVVDFCLTMITNPEQADTPFEEFLVQCMVLVKLVLESQEYKPGRTGHAAIGSSEHASFDQINNNLSATASSMVVSVLPADRIMLLCNILIRRYYSELLSTHMP</sequence>
<keyword evidence="3" id="KW-1185">Reference proteome</keyword>
<comment type="caution">
    <text evidence="2">The sequence shown here is derived from an EMBL/GenBank/DDBJ whole genome shotgun (WGS) entry which is preliminary data.</text>
</comment>
<dbReference type="GO" id="GO:0005829">
    <property type="term" value="C:cytosol"/>
    <property type="evidence" value="ECO:0007669"/>
    <property type="project" value="TreeGrafter"/>
</dbReference>
<evidence type="ECO:0000313" key="2">
    <source>
        <dbReference type="EMBL" id="KAF0935951.1"/>
    </source>
</evidence>
<feature type="region of interest" description="Disordered" evidence="1">
    <location>
        <begin position="43"/>
        <end position="73"/>
    </location>
</feature>
<dbReference type="PANTHER" id="PTHR10997">
    <property type="entry name" value="IMPORTIN-7, 8, 11"/>
    <property type="match status" value="1"/>
</dbReference>